<evidence type="ECO:0000256" key="6">
    <source>
        <dbReference type="SAM" id="Phobius"/>
    </source>
</evidence>
<dbReference type="EMBL" id="CAXAMM010039462">
    <property type="protein sequence ID" value="CAK9086595.1"/>
    <property type="molecule type" value="Genomic_DNA"/>
</dbReference>
<dbReference type="PANTHER" id="PTHR11384:SF59">
    <property type="entry name" value="LYSOSOMAL COBALAMIN TRANSPORTER ABCD4"/>
    <property type="match status" value="1"/>
</dbReference>
<evidence type="ECO:0000256" key="3">
    <source>
        <dbReference type="ARBA" id="ARBA00022989"/>
    </source>
</evidence>
<organism evidence="7 8">
    <name type="scientific">Durusdinium trenchii</name>
    <dbReference type="NCBI Taxonomy" id="1381693"/>
    <lineage>
        <taxon>Eukaryota</taxon>
        <taxon>Sar</taxon>
        <taxon>Alveolata</taxon>
        <taxon>Dinophyceae</taxon>
        <taxon>Suessiales</taxon>
        <taxon>Symbiodiniaceae</taxon>
        <taxon>Durusdinium</taxon>
    </lineage>
</organism>
<accession>A0ABP0QED9</accession>
<sequence length="413" mass="47820">MWQPFYCTSEWRLWSWCGILLIGVGTWYQVHLQVLMNSWFGDFYDLLQKALAKDRKVSRDEVSSFIMAFARIATVYVVVAVLLGFFTKHWTFRWRQAMNDHYTKNWQLLRRIEGASQRVQEDTRRFAVMLENIGASMLQSVLTLVAFLPILLELSTDIHELPLIGETSNAMVKATILWALLGTVGLAVVGIRLPGLEFDNQQVEAAFRKELVYGEDDEHRAESQVVRGLFEAVRRSYFRLYFNFMYFDVAKFSYLHFGYLVPYIILAPNISEGKITLGHLQRLVLAFGSVERSFQFLVRNWAQIVDLLSVYKRLRHFNQSLEENGDWSRHSGQYIYHYDGQRDAEETEPTPDYVELSNLTDGADISSTPGAEKRYQYIEKSWSAVGGSQAYDSQEPPDQQWLSNVSRAQQSFA</sequence>
<name>A0ABP0QED9_9DINO</name>
<evidence type="ECO:0000313" key="8">
    <source>
        <dbReference type="Proteomes" id="UP001642464"/>
    </source>
</evidence>
<evidence type="ECO:0000256" key="2">
    <source>
        <dbReference type="ARBA" id="ARBA00022692"/>
    </source>
</evidence>
<feature type="compositionally biased region" description="Polar residues" evidence="5">
    <location>
        <begin position="390"/>
        <end position="413"/>
    </location>
</feature>
<dbReference type="Proteomes" id="UP001642464">
    <property type="component" value="Unassembled WGS sequence"/>
</dbReference>
<keyword evidence="4 6" id="KW-0472">Membrane</keyword>
<keyword evidence="3 6" id="KW-1133">Transmembrane helix</keyword>
<evidence type="ECO:0000256" key="1">
    <source>
        <dbReference type="ARBA" id="ARBA00022448"/>
    </source>
</evidence>
<dbReference type="InterPro" id="IPR009248">
    <property type="entry name" value="SbmA_BacA"/>
</dbReference>
<reference evidence="7 8" key="1">
    <citation type="submission" date="2024-02" db="EMBL/GenBank/DDBJ databases">
        <authorList>
            <person name="Chen Y."/>
            <person name="Shah S."/>
            <person name="Dougan E. K."/>
            <person name="Thang M."/>
            <person name="Chan C."/>
        </authorList>
    </citation>
    <scope>NUCLEOTIDE SEQUENCE [LARGE SCALE GENOMIC DNA]</scope>
</reference>
<comment type="caution">
    <text evidence="7">The sequence shown here is derived from an EMBL/GenBank/DDBJ whole genome shotgun (WGS) entry which is preliminary data.</text>
</comment>
<evidence type="ECO:0000256" key="4">
    <source>
        <dbReference type="ARBA" id="ARBA00023136"/>
    </source>
</evidence>
<keyword evidence="1" id="KW-0813">Transport</keyword>
<dbReference type="Pfam" id="PF05992">
    <property type="entry name" value="SbmA_BacA"/>
    <property type="match status" value="1"/>
</dbReference>
<feature type="transmembrane region" description="Helical" evidence="6">
    <location>
        <begin position="12"/>
        <end position="30"/>
    </location>
</feature>
<dbReference type="PANTHER" id="PTHR11384">
    <property type="entry name" value="ATP-BINDING CASSETTE, SUB-FAMILY D MEMBER"/>
    <property type="match status" value="1"/>
</dbReference>
<dbReference type="InterPro" id="IPR036640">
    <property type="entry name" value="ABC1_TM_sf"/>
</dbReference>
<gene>
    <name evidence="7" type="ORF">SCF082_LOCUS40964</name>
</gene>
<feature type="transmembrane region" description="Helical" evidence="6">
    <location>
        <begin position="133"/>
        <end position="152"/>
    </location>
</feature>
<feature type="transmembrane region" description="Helical" evidence="6">
    <location>
        <begin position="65"/>
        <end position="86"/>
    </location>
</feature>
<dbReference type="InterPro" id="IPR050835">
    <property type="entry name" value="ABC_transporter_sub-D"/>
</dbReference>
<proteinExistence type="predicted"/>
<evidence type="ECO:0000256" key="5">
    <source>
        <dbReference type="SAM" id="MobiDB-lite"/>
    </source>
</evidence>
<keyword evidence="8" id="KW-1185">Reference proteome</keyword>
<feature type="region of interest" description="Disordered" evidence="5">
    <location>
        <begin position="388"/>
        <end position="413"/>
    </location>
</feature>
<dbReference type="SUPFAM" id="SSF90123">
    <property type="entry name" value="ABC transporter transmembrane region"/>
    <property type="match status" value="1"/>
</dbReference>
<protein>
    <submittedName>
        <fullName evidence="7">Peptide antibiotic transporter SbmA</fullName>
    </submittedName>
</protein>
<keyword evidence="2 6" id="KW-0812">Transmembrane</keyword>
<feature type="transmembrane region" description="Helical" evidence="6">
    <location>
        <begin position="172"/>
        <end position="191"/>
    </location>
</feature>
<evidence type="ECO:0000313" key="7">
    <source>
        <dbReference type="EMBL" id="CAK9086595.1"/>
    </source>
</evidence>